<dbReference type="Proteomes" id="UP000812440">
    <property type="component" value="Chromosome 6"/>
</dbReference>
<evidence type="ECO:0000259" key="2">
    <source>
        <dbReference type="Pfam" id="PF16064"/>
    </source>
</evidence>
<evidence type="ECO:0000256" key="1">
    <source>
        <dbReference type="SAM" id="Coils"/>
    </source>
</evidence>
<dbReference type="Pfam" id="PF16064">
    <property type="entry name" value="DUF4806"/>
    <property type="match status" value="1"/>
</dbReference>
<name>A0A8T2JLJ4_9PIPI</name>
<protein>
    <recommendedName>
        <fullName evidence="2">DUF4806 domain-containing protein</fullName>
    </recommendedName>
</protein>
<proteinExistence type="predicted"/>
<reference evidence="3" key="1">
    <citation type="thesis" date="2020" institute="ProQuest LLC" country="789 East Eisenhower Parkway, Ann Arbor, MI, USA">
        <title>Comparative Genomics and Chromosome Evolution.</title>
        <authorList>
            <person name="Mudd A.B."/>
        </authorList>
    </citation>
    <scope>NUCLEOTIDE SEQUENCE</scope>
    <source>
        <strain evidence="3">Female2</strain>
        <tissue evidence="3">Blood</tissue>
    </source>
</reference>
<gene>
    <name evidence="3" type="ORF">GDO86_011966</name>
</gene>
<dbReference type="PANTHER" id="PTHR34153">
    <property type="entry name" value="SI:CH211-262H13.3-RELATED-RELATED"/>
    <property type="match status" value="1"/>
</dbReference>
<organism evidence="3 4">
    <name type="scientific">Hymenochirus boettgeri</name>
    <name type="common">Congo dwarf clawed frog</name>
    <dbReference type="NCBI Taxonomy" id="247094"/>
    <lineage>
        <taxon>Eukaryota</taxon>
        <taxon>Metazoa</taxon>
        <taxon>Chordata</taxon>
        <taxon>Craniata</taxon>
        <taxon>Vertebrata</taxon>
        <taxon>Euteleostomi</taxon>
        <taxon>Amphibia</taxon>
        <taxon>Batrachia</taxon>
        <taxon>Anura</taxon>
        <taxon>Pipoidea</taxon>
        <taxon>Pipidae</taxon>
        <taxon>Pipinae</taxon>
        <taxon>Hymenochirus</taxon>
    </lineage>
</organism>
<feature type="coiled-coil region" evidence="1">
    <location>
        <begin position="82"/>
        <end position="109"/>
    </location>
</feature>
<dbReference type="EMBL" id="JAACNH010000005">
    <property type="protein sequence ID" value="KAG8443366.1"/>
    <property type="molecule type" value="Genomic_DNA"/>
</dbReference>
<comment type="caution">
    <text evidence="3">The sequence shown here is derived from an EMBL/GenBank/DDBJ whole genome shotgun (WGS) entry which is preliminary data.</text>
</comment>
<sequence>MEINSVTAAGHREEDELECEDYLNPMESLTPPFTNEGFPEAEPEILQIKVEGDKLDYKDYRESASVPVTNGGVTNRQMMHFLSQVLVEIKEVKNAVLALRQEVGELRSNLGEQNRNQSDTPSQFPIRLPLDSKEDFFKAENALRNEVIYRRMVSRLTLVGGDNPDGTVRRMLKAVMTNRLACSFNWAGKGAKQSFKETRFQNCLFEALLHHFKESTLHSFSDAVKKWLRYAPEREGGAKRK</sequence>
<evidence type="ECO:0000313" key="4">
    <source>
        <dbReference type="Proteomes" id="UP000812440"/>
    </source>
</evidence>
<dbReference type="OrthoDB" id="8947170at2759"/>
<evidence type="ECO:0000313" key="3">
    <source>
        <dbReference type="EMBL" id="KAG8443366.1"/>
    </source>
</evidence>
<dbReference type="PANTHER" id="PTHR34153:SF2">
    <property type="entry name" value="SI:CH211-262H13.3-RELATED"/>
    <property type="match status" value="1"/>
</dbReference>
<dbReference type="InterPro" id="IPR032071">
    <property type="entry name" value="DUF4806"/>
</dbReference>
<keyword evidence="1" id="KW-0175">Coiled coil</keyword>
<dbReference type="AlphaFoldDB" id="A0A8T2JLJ4"/>
<accession>A0A8T2JLJ4</accession>
<keyword evidence="4" id="KW-1185">Reference proteome</keyword>
<feature type="domain" description="DUF4806" evidence="2">
    <location>
        <begin position="126"/>
        <end position="207"/>
    </location>
</feature>